<organism evidence="9 10">
    <name type="scientific">Candidatus Terasakiella magnetica</name>
    <dbReference type="NCBI Taxonomy" id="1867952"/>
    <lineage>
        <taxon>Bacteria</taxon>
        <taxon>Pseudomonadati</taxon>
        <taxon>Pseudomonadota</taxon>
        <taxon>Alphaproteobacteria</taxon>
        <taxon>Rhodospirillales</taxon>
        <taxon>Terasakiellaceae</taxon>
        <taxon>Terasakiella</taxon>
    </lineage>
</organism>
<protein>
    <submittedName>
        <fullName evidence="9">Cell shape-determining protein</fullName>
    </submittedName>
</protein>
<accession>A0A1C3RED3</accession>
<feature type="transmembrane region" description="Helical" evidence="8">
    <location>
        <begin position="12"/>
        <end position="31"/>
    </location>
</feature>
<dbReference type="AlphaFoldDB" id="A0A1C3RED3"/>
<sequence>MKPAFWQRLDLWARNISPVGLSVVLILLSVIPTHVPGYGSIVPQLALMGVFHWTVFRPDLFPIWAVFVIGILQDALGGAPMGLNTIVYLTVFGVVLGQRRFFLGKTFWVEWLGFNIIAAGAALQAWLLLSAYHVHVLAPGPVFFQYLMTMGVYPLLAWVMGRWQRSVLR</sequence>
<proteinExistence type="inferred from homology"/>
<keyword evidence="5" id="KW-0133">Cell shape</keyword>
<evidence type="ECO:0000256" key="1">
    <source>
        <dbReference type="ARBA" id="ARBA00004651"/>
    </source>
</evidence>
<evidence type="ECO:0000256" key="2">
    <source>
        <dbReference type="ARBA" id="ARBA00007776"/>
    </source>
</evidence>
<keyword evidence="6 8" id="KW-1133">Transmembrane helix</keyword>
<feature type="transmembrane region" description="Helical" evidence="8">
    <location>
        <begin position="108"/>
        <end position="131"/>
    </location>
</feature>
<name>A0A1C3RED3_9PROT</name>
<dbReference type="OrthoDB" id="7161178at2"/>
<dbReference type="RefSeq" id="WP_069186368.1">
    <property type="nucleotide sequence ID" value="NZ_FLYE01000003.1"/>
</dbReference>
<evidence type="ECO:0000256" key="8">
    <source>
        <dbReference type="SAM" id="Phobius"/>
    </source>
</evidence>
<dbReference type="NCBIfam" id="TIGR03426">
    <property type="entry name" value="shape_MreD"/>
    <property type="match status" value="1"/>
</dbReference>
<comment type="similarity">
    <text evidence="2">Belongs to the MreD family.</text>
</comment>
<dbReference type="Proteomes" id="UP000231658">
    <property type="component" value="Unassembled WGS sequence"/>
</dbReference>
<evidence type="ECO:0000256" key="5">
    <source>
        <dbReference type="ARBA" id="ARBA00022960"/>
    </source>
</evidence>
<feature type="transmembrane region" description="Helical" evidence="8">
    <location>
        <begin position="63"/>
        <end position="96"/>
    </location>
</feature>
<keyword evidence="10" id="KW-1185">Reference proteome</keyword>
<evidence type="ECO:0000256" key="7">
    <source>
        <dbReference type="ARBA" id="ARBA00023136"/>
    </source>
</evidence>
<keyword evidence="4 8" id="KW-0812">Transmembrane</keyword>
<evidence type="ECO:0000313" key="9">
    <source>
        <dbReference type="EMBL" id="SCA55656.1"/>
    </source>
</evidence>
<dbReference type="InterPro" id="IPR007227">
    <property type="entry name" value="Cell_shape_determining_MreD"/>
</dbReference>
<keyword evidence="3" id="KW-1003">Cell membrane</keyword>
<evidence type="ECO:0000256" key="3">
    <source>
        <dbReference type="ARBA" id="ARBA00022475"/>
    </source>
</evidence>
<dbReference type="EMBL" id="FLYE01000003">
    <property type="protein sequence ID" value="SCA55656.1"/>
    <property type="molecule type" value="Genomic_DNA"/>
</dbReference>
<dbReference type="Pfam" id="PF04093">
    <property type="entry name" value="MreD"/>
    <property type="match status" value="1"/>
</dbReference>
<evidence type="ECO:0000256" key="4">
    <source>
        <dbReference type="ARBA" id="ARBA00022692"/>
    </source>
</evidence>
<reference evidence="9 10" key="1">
    <citation type="submission" date="2016-07" db="EMBL/GenBank/DDBJ databases">
        <authorList>
            <person name="Lefevre C.T."/>
        </authorList>
    </citation>
    <scope>NUCLEOTIDE SEQUENCE [LARGE SCALE GENOMIC DNA]</scope>
    <source>
        <strain evidence="9">PR1</strain>
    </source>
</reference>
<comment type="subcellular location">
    <subcellularLocation>
        <location evidence="1">Cell membrane</location>
        <topology evidence="1">Multi-pass membrane protein</topology>
    </subcellularLocation>
</comment>
<dbReference type="GO" id="GO:0008360">
    <property type="term" value="P:regulation of cell shape"/>
    <property type="evidence" value="ECO:0007669"/>
    <property type="project" value="UniProtKB-KW"/>
</dbReference>
<evidence type="ECO:0000313" key="10">
    <source>
        <dbReference type="Proteomes" id="UP000231658"/>
    </source>
</evidence>
<dbReference type="GO" id="GO:0005886">
    <property type="term" value="C:plasma membrane"/>
    <property type="evidence" value="ECO:0007669"/>
    <property type="project" value="UniProtKB-SubCell"/>
</dbReference>
<feature type="transmembrane region" description="Helical" evidence="8">
    <location>
        <begin position="143"/>
        <end position="161"/>
    </location>
</feature>
<dbReference type="STRING" id="1867952.MTBPR1_110095"/>
<gene>
    <name evidence="9" type="primary">mreD</name>
    <name evidence="9" type="ORF">MTBPR1_110095</name>
</gene>
<keyword evidence="7 8" id="KW-0472">Membrane</keyword>
<evidence type="ECO:0000256" key="6">
    <source>
        <dbReference type="ARBA" id="ARBA00022989"/>
    </source>
</evidence>